<feature type="compositionally biased region" description="Low complexity" evidence="1">
    <location>
        <begin position="192"/>
        <end position="203"/>
    </location>
</feature>
<evidence type="ECO:0000313" key="2">
    <source>
        <dbReference type="EMBL" id="KAJ4757182.1"/>
    </source>
</evidence>
<dbReference type="InterPro" id="IPR015943">
    <property type="entry name" value="WD40/YVTN_repeat-like_dom_sf"/>
</dbReference>
<accession>A0AAV8CS03</accession>
<dbReference type="Gene3D" id="2.130.10.10">
    <property type="entry name" value="YVTN repeat-like/Quinoprotein amine dehydrogenase"/>
    <property type="match status" value="2"/>
</dbReference>
<dbReference type="PANTHER" id="PTHR47232">
    <property type="entry name" value="TRANSDUCIN FAMILY PROTEIN / WD-40 REPEAT FAMILY PROTEIN"/>
    <property type="match status" value="1"/>
</dbReference>
<evidence type="ECO:0000313" key="3">
    <source>
        <dbReference type="Proteomes" id="UP001140206"/>
    </source>
</evidence>
<proteinExistence type="predicted"/>
<dbReference type="SUPFAM" id="SSF50978">
    <property type="entry name" value="WD40 repeat-like"/>
    <property type="match status" value="1"/>
</dbReference>
<dbReference type="Pfam" id="PF00400">
    <property type="entry name" value="WD40"/>
    <property type="match status" value="1"/>
</dbReference>
<feature type="compositionally biased region" description="Basic and acidic residues" evidence="1">
    <location>
        <begin position="129"/>
        <end position="141"/>
    </location>
</feature>
<feature type="compositionally biased region" description="Polar residues" evidence="1">
    <location>
        <begin position="204"/>
        <end position="215"/>
    </location>
</feature>
<reference evidence="2" key="1">
    <citation type="submission" date="2022-08" db="EMBL/GenBank/DDBJ databases">
        <authorList>
            <person name="Marques A."/>
        </authorList>
    </citation>
    <scope>NUCLEOTIDE SEQUENCE</scope>
    <source>
        <strain evidence="2">RhyPub2mFocal</strain>
        <tissue evidence="2">Leaves</tissue>
    </source>
</reference>
<comment type="caution">
    <text evidence="2">The sequence shown here is derived from an EMBL/GenBank/DDBJ whole genome shotgun (WGS) entry which is preliminary data.</text>
</comment>
<dbReference type="InterPro" id="IPR001680">
    <property type="entry name" value="WD40_rpt"/>
</dbReference>
<dbReference type="Proteomes" id="UP001140206">
    <property type="component" value="Chromosome 4"/>
</dbReference>
<feature type="compositionally biased region" description="Basic and acidic residues" evidence="1">
    <location>
        <begin position="240"/>
        <end position="260"/>
    </location>
</feature>
<name>A0AAV8CS03_9POAL</name>
<feature type="region of interest" description="Disordered" evidence="1">
    <location>
        <begin position="192"/>
        <end position="261"/>
    </location>
</feature>
<protein>
    <submittedName>
        <fullName evidence="2">Transducin/WD40 repeat-like superfamily protein</fullName>
    </submittedName>
</protein>
<dbReference type="SMART" id="SM00320">
    <property type="entry name" value="WD40"/>
    <property type="match status" value="5"/>
</dbReference>
<dbReference type="PANTHER" id="PTHR47232:SF1">
    <property type="entry name" value="TRANSDUCIN FAMILY PROTEIN _ WD-40 REPEAT FAMILY PROTEIN"/>
    <property type="match status" value="1"/>
</dbReference>
<evidence type="ECO:0000256" key="1">
    <source>
        <dbReference type="SAM" id="MobiDB-lite"/>
    </source>
</evidence>
<sequence length="607" mass="67670">MRSSTTPTIPREDIHLISGEAPWPAAFAFFEVWMMEVSAMGAVGCPEAVGGILVEGRKSIYGISIGLILEEQKPGELLSLLSKRERERERKRKRRDLYIFLNSAMASPLSKKQKLDAPASDQSPLPHANGDRVPRQRARDEAGEEEQGLVALVEHRVKEVEAIKTKLAHYQSMLEEAEKKLGESKAKLNLLQSRNRNQNQSNSTSNIKSRPQQVTAAKPVKSNIPSSSTPVKSKATVAVTEKRKQEKQPKRKIEEKEHQDLIPSVKRSSKPIALEFGSTVIISSQHKRKLRCLELCPTNDNLFVTSALDGLINFWQLNAKIPSASLLSTTDCLSPNQRRWPEDIAWHPAGDTIIAVYSGDPGDSQISILDLNQSGQKRVSFLEAKPHSKGLINSVAFSPWENDICFLTGGSSDHSVVLWREEGDDNLSYRHKLVHCNLHSSAVMGVSALRHKKIVLSVGADKRIIGFDVLAGRSDFKHQIEYKCMSVLPNPCDFNLYLVQSGAPGQQLGLYDVRLRRTEIHSFGWKQDSSDSQSALINQSWSPDGWHVSSGTADPKIHIFDIRYQGRGPSQSVQAHQKRVFKAMWHQSLPVLSSISSDLNVGLHKIY</sequence>
<organism evidence="2 3">
    <name type="scientific">Rhynchospora pubera</name>
    <dbReference type="NCBI Taxonomy" id="906938"/>
    <lineage>
        <taxon>Eukaryota</taxon>
        <taxon>Viridiplantae</taxon>
        <taxon>Streptophyta</taxon>
        <taxon>Embryophyta</taxon>
        <taxon>Tracheophyta</taxon>
        <taxon>Spermatophyta</taxon>
        <taxon>Magnoliopsida</taxon>
        <taxon>Liliopsida</taxon>
        <taxon>Poales</taxon>
        <taxon>Cyperaceae</taxon>
        <taxon>Cyperoideae</taxon>
        <taxon>Rhynchosporeae</taxon>
        <taxon>Rhynchospora</taxon>
    </lineage>
</organism>
<gene>
    <name evidence="2" type="ORF">LUZ62_067557</name>
</gene>
<keyword evidence="3" id="KW-1185">Reference proteome</keyword>
<dbReference type="InterPro" id="IPR036322">
    <property type="entry name" value="WD40_repeat_dom_sf"/>
</dbReference>
<dbReference type="EMBL" id="JAMFTS010000004">
    <property type="protein sequence ID" value="KAJ4757182.1"/>
    <property type="molecule type" value="Genomic_DNA"/>
</dbReference>
<feature type="region of interest" description="Disordered" evidence="1">
    <location>
        <begin position="110"/>
        <end position="147"/>
    </location>
</feature>
<dbReference type="AlphaFoldDB" id="A0AAV8CS03"/>